<dbReference type="STRING" id="351605.Gura_1863"/>
<dbReference type="SUPFAM" id="SSF48452">
    <property type="entry name" value="TPR-like"/>
    <property type="match status" value="1"/>
</dbReference>
<evidence type="ECO:0000313" key="1">
    <source>
        <dbReference type="EMBL" id="ABQ26053.1"/>
    </source>
</evidence>
<keyword evidence="2" id="KW-1185">Reference proteome</keyword>
<accession>A5GF48</accession>
<protein>
    <submittedName>
        <fullName evidence="1">SEC-C motif domain protein</fullName>
    </submittedName>
</protein>
<organism evidence="1 2">
    <name type="scientific">Geotalea uraniireducens (strain Rf4)</name>
    <name type="common">Geobacter uraniireducens</name>
    <dbReference type="NCBI Taxonomy" id="351605"/>
    <lineage>
        <taxon>Bacteria</taxon>
        <taxon>Pseudomonadati</taxon>
        <taxon>Thermodesulfobacteriota</taxon>
        <taxon>Desulfuromonadia</taxon>
        <taxon>Geobacterales</taxon>
        <taxon>Geobacteraceae</taxon>
        <taxon>Geotalea</taxon>
    </lineage>
</organism>
<sequence>MNLASIPIEHINTRDHFVAHWALDRIKNIKERGESGADAIARVLFPELTVRSLLATFDDDILMVRLIRDLPEDLVVPHLHCLADNWVELPSLCAFPSAELLVRHLPGRAVDLFVAYLHGDTRISDRMYAILATAIDLPEPHRSGVAEAVMELAFRNGKTPSFDQLITLPVYRLAWSVDHPRCPELLSVIAKALPYGETRDIDRAILELSEIFTGEFAPCDLMTDRFEGYSVPVFSELAAFLPDASFAADLDRVVDSLGNLEHLSALEFFDRRKSDLPERAVSALEFLGEEWSGIPDLDNHDNTAALFSFFPACIAAAHWIAEPWAPAGGPDAALAYLTVDLPDIELPDGIVEMFAALPREDATSRLIESFEKYHDRYGALRIVELMGFLGYREFVPVLLKHLGSDFDRLSETITAVLIRYGETVAGDIIDALEKGPEGSFHYLVGALERIGGQSVGAYLDAHFDELVKEDKETAMNLVESVADPRFMERLKPLTGKGQELVDSAYLTLAKLHGTSSDELSALEALYNEQQREKARRREQFDAGELAASVPAMLHMEMACRACGDIARYDVGSVYITESSHKPFVADELRCIACGAEDTLDPTNLGAFCITAELMRITCIQDKREAREALDRSPLNLLPKLSVMGREMGLQEGIDLYREQIREEPGKGEHHIGLGNIYRAVKRFDGARLCYEAAVGLNPMLIEGWYGLSYLAGRDEDARRGFLALQKGVDQLPDIVWCHLNHSERRSFVSNYVGDYNDLKRFLNLPGPFIHHGMFGATQKIGRNDPCPCGSGAKYKKCCGK</sequence>
<dbReference type="Proteomes" id="UP000006695">
    <property type="component" value="Chromosome"/>
</dbReference>
<gene>
    <name evidence="1" type="ordered locus">Gura_1863</name>
</gene>
<dbReference type="Gene3D" id="1.25.40.10">
    <property type="entry name" value="Tetratricopeptide repeat domain"/>
    <property type="match status" value="1"/>
</dbReference>
<dbReference type="InterPro" id="IPR011990">
    <property type="entry name" value="TPR-like_helical_dom_sf"/>
</dbReference>
<dbReference type="SUPFAM" id="SSF103642">
    <property type="entry name" value="Sec-C motif"/>
    <property type="match status" value="1"/>
</dbReference>
<dbReference type="InterPro" id="IPR004027">
    <property type="entry name" value="SEC_C_motif"/>
</dbReference>
<evidence type="ECO:0000313" key="2">
    <source>
        <dbReference type="Proteomes" id="UP000006695"/>
    </source>
</evidence>
<reference evidence="1 2" key="1">
    <citation type="submission" date="2007-05" db="EMBL/GenBank/DDBJ databases">
        <title>Complete sequence of Geobacter uraniireducens Rf4.</title>
        <authorList>
            <consortium name="US DOE Joint Genome Institute"/>
            <person name="Copeland A."/>
            <person name="Lucas S."/>
            <person name="Lapidus A."/>
            <person name="Barry K."/>
            <person name="Detter J.C."/>
            <person name="Glavina del Rio T."/>
            <person name="Hammon N."/>
            <person name="Israni S."/>
            <person name="Dalin E."/>
            <person name="Tice H."/>
            <person name="Pitluck S."/>
            <person name="Chertkov O."/>
            <person name="Brettin T."/>
            <person name="Bruce D."/>
            <person name="Han C."/>
            <person name="Schmutz J."/>
            <person name="Larimer F."/>
            <person name="Land M."/>
            <person name="Hauser L."/>
            <person name="Kyrpides N."/>
            <person name="Mikhailova N."/>
            <person name="Shelobolina E."/>
            <person name="Aklujkar M."/>
            <person name="Lovley D."/>
            <person name="Richardson P."/>
        </authorList>
    </citation>
    <scope>NUCLEOTIDE SEQUENCE [LARGE SCALE GENOMIC DNA]</scope>
    <source>
        <strain evidence="1 2">Rf4</strain>
    </source>
</reference>
<dbReference type="Pfam" id="PF02810">
    <property type="entry name" value="SEC-C"/>
    <property type="match status" value="1"/>
</dbReference>
<dbReference type="KEGG" id="gur:Gura_1863"/>
<dbReference type="EMBL" id="CP000698">
    <property type="protein sequence ID" value="ABQ26053.1"/>
    <property type="molecule type" value="Genomic_DNA"/>
</dbReference>
<proteinExistence type="predicted"/>
<name>A5GF48_GEOUR</name>
<dbReference type="Gene3D" id="3.10.450.50">
    <property type="match status" value="1"/>
</dbReference>
<dbReference type="AlphaFoldDB" id="A5GF48"/>
<dbReference type="HOGENOM" id="CLU_360866_0_0_7"/>